<dbReference type="Proteomes" id="UP000015100">
    <property type="component" value="Unassembled WGS sequence"/>
</dbReference>
<evidence type="ECO:0000259" key="2">
    <source>
        <dbReference type="Pfam" id="PF24494"/>
    </source>
</evidence>
<evidence type="ECO:0000313" key="3">
    <source>
        <dbReference type="EMBL" id="EPS40840.1"/>
    </source>
</evidence>
<protein>
    <recommendedName>
        <fullName evidence="2">DUF7587 domain-containing protein</fullName>
    </recommendedName>
</protein>
<dbReference type="EMBL" id="AQGS01000272">
    <property type="protein sequence ID" value="EPS40840.1"/>
    <property type="molecule type" value="Genomic_DNA"/>
</dbReference>
<dbReference type="AlphaFoldDB" id="S8ACZ5"/>
<feature type="domain" description="DUF7587" evidence="2">
    <location>
        <begin position="302"/>
        <end position="447"/>
    </location>
</feature>
<name>S8ACZ5_DACHA</name>
<comment type="caution">
    <text evidence="3">The sequence shown here is derived from an EMBL/GenBank/DDBJ whole genome shotgun (WGS) entry which is preliminary data.</text>
</comment>
<gene>
    <name evidence="3" type="ORF">H072_5275</name>
</gene>
<sequence length="535" mass="59997">MPLNFNRVWKEYQDDGYDEYNGFTQTGDTPDRDDLEVSCHRTPDPIALEYSMLQNPEPEIEIITSASLTPGPAPGSRQNPIDLDCGSESKGESSESDTGSVRSMGWCISLNSKRKHFKWSNEDKQDLLLFKIFFKNTNLDIARTLSSKHAKERTISAIVTQFNEKNKPGEGTFTIYQNLRQSILDQLAGFIGFHLAVEKFDEELRSLQLHAADCRIKLVYKPVTDIIADLGGSGQLNLSQPKYKKRRNATDLESDSDSSYSSSLWASADEVVPGEATFRSASNYKAKAFKPELPLSRTSGGPKILYRVYNEYSHGGNSYHGFHAGAFPNFSGLSIPILSEIELPKYDWNLGAHLSGEKLPEGSMFVSCTNSLFHALHLTAKMKGRIRIASIDTSKILQPTQHVVKVRHRLNGKGVIKNIGRYKGAFEYVVYGGIPWEAIISDISLLEISEAIRSSPEVKILLCPPILFEAGPKARPKLTAIEKSPISPDTVRISSQLLTSVFLGRTSRIEIKDEFRRNLGSDWQIRKRKVIRWDF</sequence>
<reference evidence="3 4" key="1">
    <citation type="journal article" date="2013" name="PLoS Genet.">
        <title>Genomic mechanisms accounting for the adaptation to parasitism in nematode-trapping fungi.</title>
        <authorList>
            <person name="Meerupati T."/>
            <person name="Andersson K.M."/>
            <person name="Friman E."/>
            <person name="Kumar D."/>
            <person name="Tunlid A."/>
            <person name="Ahren D."/>
        </authorList>
    </citation>
    <scope>NUCLEOTIDE SEQUENCE [LARGE SCALE GENOMIC DNA]</scope>
    <source>
        <strain evidence="3 4">CBS 200.50</strain>
    </source>
</reference>
<organism evidence="3 4">
    <name type="scientific">Dactylellina haptotyla (strain CBS 200.50)</name>
    <name type="common">Nematode-trapping fungus</name>
    <name type="synonym">Monacrosporium haptotylum</name>
    <dbReference type="NCBI Taxonomy" id="1284197"/>
    <lineage>
        <taxon>Eukaryota</taxon>
        <taxon>Fungi</taxon>
        <taxon>Dikarya</taxon>
        <taxon>Ascomycota</taxon>
        <taxon>Pezizomycotina</taxon>
        <taxon>Orbiliomycetes</taxon>
        <taxon>Orbiliales</taxon>
        <taxon>Orbiliaceae</taxon>
        <taxon>Dactylellina</taxon>
    </lineage>
</organism>
<proteinExistence type="predicted"/>
<feature type="region of interest" description="Disordered" evidence="1">
    <location>
        <begin position="66"/>
        <end position="101"/>
    </location>
</feature>
<dbReference type="OrthoDB" id="5388689at2759"/>
<reference evidence="4" key="2">
    <citation type="submission" date="2013-04" db="EMBL/GenBank/DDBJ databases">
        <title>Genomic mechanisms accounting for the adaptation to parasitism in nematode-trapping fungi.</title>
        <authorList>
            <person name="Ahren D.G."/>
        </authorList>
    </citation>
    <scope>NUCLEOTIDE SEQUENCE [LARGE SCALE GENOMIC DNA]</scope>
    <source>
        <strain evidence="4">CBS 200.50</strain>
    </source>
</reference>
<evidence type="ECO:0000256" key="1">
    <source>
        <dbReference type="SAM" id="MobiDB-lite"/>
    </source>
</evidence>
<accession>S8ACZ5</accession>
<dbReference type="InterPro" id="IPR056009">
    <property type="entry name" value="DUF7587"/>
</dbReference>
<evidence type="ECO:0000313" key="4">
    <source>
        <dbReference type="Proteomes" id="UP000015100"/>
    </source>
</evidence>
<dbReference type="Pfam" id="PF24494">
    <property type="entry name" value="DUF7587"/>
    <property type="match status" value="1"/>
</dbReference>
<dbReference type="HOGENOM" id="CLU_509008_0_0_1"/>
<keyword evidence="4" id="KW-1185">Reference proteome</keyword>